<evidence type="ECO:0000313" key="1">
    <source>
        <dbReference type="EMBL" id="SFC83995.1"/>
    </source>
</evidence>
<dbReference type="PROSITE" id="PS51257">
    <property type="entry name" value="PROKAR_LIPOPROTEIN"/>
    <property type="match status" value="1"/>
</dbReference>
<dbReference type="EMBL" id="FOMI01000001">
    <property type="protein sequence ID" value="SFC83995.1"/>
    <property type="molecule type" value="Genomic_DNA"/>
</dbReference>
<organism evidence="1 2">
    <name type="scientific">Algibacter pectinivorans</name>
    <dbReference type="NCBI Taxonomy" id="870482"/>
    <lineage>
        <taxon>Bacteria</taxon>
        <taxon>Pseudomonadati</taxon>
        <taxon>Bacteroidota</taxon>
        <taxon>Flavobacteriia</taxon>
        <taxon>Flavobacteriales</taxon>
        <taxon>Flavobacteriaceae</taxon>
        <taxon>Algibacter</taxon>
    </lineage>
</organism>
<protein>
    <submittedName>
        <fullName evidence="1">Uncharacterized protein</fullName>
    </submittedName>
</protein>
<dbReference type="RefSeq" id="WP_092847963.1">
    <property type="nucleotide sequence ID" value="NZ_FOMI01000001.1"/>
</dbReference>
<dbReference type="AlphaFoldDB" id="A0A1I1MFN8"/>
<sequence length="242" mass="27493">MNKIKYIVIYVMFLVSCTKDTDKALSTLATYIQGRVIEQGAVIACAASDKDTGNILAFYYAKQGATNVGFYQTLNSAVNQNDFGNYTKIEIDDEPVFNGYLKRFVQNSATEKFIIITFELDNEIKLSNPIRTKQISKPTVWNDNVMINQNNSGMPSFSWDDNPEGENAIYFQVISTVNNDLLSGTYTYENHFQYYDTSNVVLNITTTTPTNLNVNENYNFTLMDVSLDNWVNWVAQKPFIAK</sequence>
<dbReference type="Proteomes" id="UP000199439">
    <property type="component" value="Unassembled WGS sequence"/>
</dbReference>
<dbReference type="STRING" id="870482.SAMN04487987_101220"/>
<evidence type="ECO:0000313" key="2">
    <source>
        <dbReference type="Proteomes" id="UP000199439"/>
    </source>
</evidence>
<gene>
    <name evidence="1" type="ORF">SAMN04487987_101220</name>
</gene>
<name>A0A1I1MFN8_9FLAO</name>
<proteinExistence type="predicted"/>
<accession>A0A1I1MFN8</accession>
<reference evidence="2" key="1">
    <citation type="submission" date="2016-10" db="EMBL/GenBank/DDBJ databases">
        <authorList>
            <person name="Varghese N."/>
            <person name="Submissions S."/>
        </authorList>
    </citation>
    <scope>NUCLEOTIDE SEQUENCE [LARGE SCALE GENOMIC DNA]</scope>
    <source>
        <strain evidence="2">DSM 25730</strain>
    </source>
</reference>
<dbReference type="OrthoDB" id="1177023at2"/>
<keyword evidence="2" id="KW-1185">Reference proteome</keyword>